<protein>
    <submittedName>
        <fullName evidence="1">Uncharacterized protein</fullName>
    </submittedName>
</protein>
<evidence type="ECO:0000313" key="2">
    <source>
        <dbReference type="Proteomes" id="UP000276133"/>
    </source>
</evidence>
<name>A0A3M7SK04_BRAPC</name>
<organism evidence="1 2">
    <name type="scientific">Brachionus plicatilis</name>
    <name type="common">Marine rotifer</name>
    <name type="synonym">Brachionus muelleri</name>
    <dbReference type="NCBI Taxonomy" id="10195"/>
    <lineage>
        <taxon>Eukaryota</taxon>
        <taxon>Metazoa</taxon>
        <taxon>Spiralia</taxon>
        <taxon>Gnathifera</taxon>
        <taxon>Rotifera</taxon>
        <taxon>Eurotatoria</taxon>
        <taxon>Monogononta</taxon>
        <taxon>Pseudotrocha</taxon>
        <taxon>Ploima</taxon>
        <taxon>Brachionidae</taxon>
        <taxon>Brachionus</taxon>
    </lineage>
</organism>
<gene>
    <name evidence="1" type="ORF">BpHYR1_011331</name>
</gene>
<accession>A0A3M7SK04</accession>
<reference evidence="1 2" key="1">
    <citation type="journal article" date="2018" name="Sci. Rep.">
        <title>Genomic signatures of local adaptation to the degree of environmental predictability in rotifers.</title>
        <authorList>
            <person name="Franch-Gras L."/>
            <person name="Hahn C."/>
            <person name="Garcia-Roger E.M."/>
            <person name="Carmona M.J."/>
            <person name="Serra M."/>
            <person name="Gomez A."/>
        </authorList>
    </citation>
    <scope>NUCLEOTIDE SEQUENCE [LARGE SCALE GENOMIC DNA]</scope>
    <source>
        <strain evidence="1">HYR1</strain>
    </source>
</reference>
<dbReference type="EMBL" id="REGN01001235">
    <property type="protein sequence ID" value="RNA36111.1"/>
    <property type="molecule type" value="Genomic_DNA"/>
</dbReference>
<dbReference type="AlphaFoldDB" id="A0A3M7SK04"/>
<sequence>MKNNKSIVVQHYNVNAHPHLVLGTHFADHFKHRHVHTNHSQENILISELFLSVLNGLSLLLAGQMEAVRPLILLDNLLIIWHPKINAFVHATKSGPGHGYLELIVQIADEHIAPRGLFDARERHRPTQHRYVLIHMLVDVRQCHHMIVLSIVVAGQIFYIARVAHVPTDLEREHSHPPVLVVLVKYWIHVIRMSIRDYHDHFVASRSDQVALVEQTEHFAQGLGEPALLARVLSLSVNVSRMKSMSRLAISSRRPVMDPLTSSSMRTSLGDAAAIMYHDWSLQSKKS</sequence>
<dbReference type="Proteomes" id="UP000276133">
    <property type="component" value="Unassembled WGS sequence"/>
</dbReference>
<keyword evidence="2" id="KW-1185">Reference proteome</keyword>
<evidence type="ECO:0000313" key="1">
    <source>
        <dbReference type="EMBL" id="RNA36111.1"/>
    </source>
</evidence>
<proteinExistence type="predicted"/>
<comment type="caution">
    <text evidence="1">The sequence shown here is derived from an EMBL/GenBank/DDBJ whole genome shotgun (WGS) entry which is preliminary data.</text>
</comment>